<reference evidence="12" key="1">
    <citation type="submission" date="2018-06" db="EMBL/GenBank/DDBJ databases">
        <authorList>
            <consortium name="PulseNet: The National Subtyping Network for Foodborne Disease Surveillance"/>
            <person name="Tarr C.L."/>
            <person name="Trees E."/>
            <person name="Katz L.S."/>
            <person name="Carleton-Romer H.A."/>
            <person name="Stroika S."/>
            <person name="Kucerova Z."/>
            <person name="Roache K.F."/>
            <person name="Sabol A.L."/>
            <person name="Besser J."/>
            <person name="Gerner-Smidt P."/>
        </authorList>
    </citation>
    <scope>NUCLEOTIDE SEQUENCE</scope>
    <source>
        <strain evidence="12">PNUSAC003301</strain>
    </source>
</reference>
<dbReference type="UniPathway" id="UPA00253">
    <property type="reaction ID" value="UER00457"/>
</dbReference>
<dbReference type="InterPro" id="IPR013785">
    <property type="entry name" value="Aldolase_TIM"/>
</dbReference>
<evidence type="ECO:0000256" key="4">
    <source>
        <dbReference type="ARBA" id="ARBA00022553"/>
    </source>
</evidence>
<dbReference type="InterPro" id="IPR036068">
    <property type="entry name" value="Nicotinate_pribotase-like_C"/>
</dbReference>
<evidence type="ECO:0000259" key="10">
    <source>
        <dbReference type="Pfam" id="PF04095"/>
    </source>
</evidence>
<evidence type="ECO:0000256" key="5">
    <source>
        <dbReference type="ARBA" id="ARBA00022598"/>
    </source>
</evidence>
<dbReference type="EMBL" id="AACFVE010000194">
    <property type="protein sequence ID" value="EAK3904281.1"/>
    <property type="molecule type" value="Genomic_DNA"/>
</dbReference>
<dbReference type="Pfam" id="PF17767">
    <property type="entry name" value="NAPRTase_N"/>
    <property type="match status" value="1"/>
</dbReference>
<keyword evidence="12" id="KW-0328">Glycosyltransferase</keyword>
<evidence type="ECO:0000256" key="9">
    <source>
        <dbReference type="RuleBase" id="RU365100"/>
    </source>
</evidence>
<evidence type="ECO:0000256" key="2">
    <source>
        <dbReference type="ARBA" id="ARBA00010897"/>
    </source>
</evidence>
<dbReference type="Gene3D" id="3.20.140.10">
    <property type="entry name" value="nicotinate phosphoribosyltransferase"/>
    <property type="match status" value="1"/>
</dbReference>
<comment type="similarity">
    <text evidence="2 9">Belongs to the NAPRTase family.</text>
</comment>
<dbReference type="EC" id="6.3.4.21" evidence="3 9"/>
<dbReference type="SUPFAM" id="SSF54675">
    <property type="entry name" value="Nicotinate/Quinolinate PRTase N-terminal domain-like"/>
    <property type="match status" value="1"/>
</dbReference>
<comment type="pathway">
    <text evidence="1 9">Cofactor biosynthesis; NAD(+) biosynthesis; nicotinate D-ribonucleotide from nicotinate: step 1/1.</text>
</comment>
<gene>
    <name evidence="12" type="primary">pncB</name>
    <name evidence="12" type="ORF">CW563_09410</name>
</gene>
<comment type="catalytic activity">
    <reaction evidence="8 9">
        <text>5-phospho-alpha-D-ribose 1-diphosphate + nicotinate + ATP + H2O = nicotinate beta-D-ribonucleotide + ADP + phosphate + diphosphate</text>
        <dbReference type="Rhea" id="RHEA:36163"/>
        <dbReference type="ChEBI" id="CHEBI:15377"/>
        <dbReference type="ChEBI" id="CHEBI:30616"/>
        <dbReference type="ChEBI" id="CHEBI:32544"/>
        <dbReference type="ChEBI" id="CHEBI:33019"/>
        <dbReference type="ChEBI" id="CHEBI:43474"/>
        <dbReference type="ChEBI" id="CHEBI:57502"/>
        <dbReference type="ChEBI" id="CHEBI:58017"/>
        <dbReference type="ChEBI" id="CHEBI:456216"/>
        <dbReference type="EC" id="6.3.4.21"/>
    </reaction>
</comment>
<sequence length="220" mass="24501">RFTEHDLAYLKEIGDYPDDFIEYLRNFKFKATIRSVVEGEVVFNNEPLIQVEGPLVDCQLVETAILNIVNYQTLIATKAARVRSACGDDALLEFGTRRAQEFDAALWGTRAAYIGGFDATSNVRAAKIFGIPASGTHAHALVQAYRNDYDAFMAYAKTHKDCVFLVDTYDTLRSGVPNAIKVAKELGDQINFLGVRIDSGDMAYISKRVREQLDEAGFPD</sequence>
<keyword evidence="5 9" id="KW-0436">Ligase</keyword>
<dbReference type="InterPro" id="IPR041525">
    <property type="entry name" value="N/Namide_PRibTrfase"/>
</dbReference>
<dbReference type="PANTHER" id="PTHR11098:SF1">
    <property type="entry name" value="NICOTINATE PHOSPHORIBOSYLTRANSFERASE"/>
    <property type="match status" value="1"/>
</dbReference>
<feature type="non-terminal residue" evidence="12">
    <location>
        <position position="1"/>
    </location>
</feature>
<evidence type="ECO:0000313" key="12">
    <source>
        <dbReference type="EMBL" id="EAK3904281.1"/>
    </source>
</evidence>
<name>A0A5T0UKT2_CAMJU</name>
<dbReference type="GO" id="GO:0005829">
    <property type="term" value="C:cytosol"/>
    <property type="evidence" value="ECO:0007669"/>
    <property type="project" value="TreeGrafter"/>
</dbReference>
<evidence type="ECO:0000256" key="1">
    <source>
        <dbReference type="ARBA" id="ARBA00004952"/>
    </source>
</evidence>
<evidence type="ECO:0000256" key="7">
    <source>
        <dbReference type="ARBA" id="ARBA00022679"/>
    </source>
</evidence>
<keyword evidence="6 9" id="KW-0662">Pyridine nucleotide biosynthesis</keyword>
<protein>
    <recommendedName>
        <fullName evidence="3 9">Nicotinate phosphoribosyltransferase</fullName>
        <ecNumber evidence="3 9">6.3.4.21</ecNumber>
    </recommendedName>
</protein>
<dbReference type="GO" id="GO:0004516">
    <property type="term" value="F:nicotinate phosphoribosyltransferase activity"/>
    <property type="evidence" value="ECO:0007669"/>
    <property type="project" value="UniProtKB-UniRule"/>
</dbReference>
<proteinExistence type="inferred from homology"/>
<feature type="non-terminal residue" evidence="12">
    <location>
        <position position="220"/>
    </location>
</feature>
<dbReference type="InterPro" id="IPR006405">
    <property type="entry name" value="Nic_PRibTrfase_pncB"/>
</dbReference>
<dbReference type="Pfam" id="PF04095">
    <property type="entry name" value="NAPRTase"/>
    <property type="match status" value="1"/>
</dbReference>
<evidence type="ECO:0000256" key="3">
    <source>
        <dbReference type="ARBA" id="ARBA00013236"/>
    </source>
</evidence>
<comment type="function">
    <text evidence="9">Catalyzes the first step in the biosynthesis of NAD from nicotinic acid, the ATP-dependent synthesis of beta-nicotinate D-ribonucleotide from nicotinate and 5-phospho-D-ribose 1-phosphate.</text>
</comment>
<dbReference type="AlphaFoldDB" id="A0A5T0UKT2"/>
<dbReference type="GO" id="GO:0047280">
    <property type="term" value="F:nicotinamide phosphoribosyltransferase activity"/>
    <property type="evidence" value="ECO:0007669"/>
    <property type="project" value="UniProtKB-ARBA"/>
</dbReference>
<accession>A0A5T0UKT2</accession>
<keyword evidence="4" id="KW-0597">Phosphoprotein</keyword>
<evidence type="ECO:0000256" key="6">
    <source>
        <dbReference type="ARBA" id="ARBA00022642"/>
    </source>
</evidence>
<feature type="domain" description="Nicotinate phosphoribosyltransferase N-terminal" evidence="11">
    <location>
        <begin position="1"/>
        <end position="70"/>
    </location>
</feature>
<dbReference type="Gene3D" id="3.20.20.70">
    <property type="entry name" value="Aldolase class I"/>
    <property type="match status" value="1"/>
</dbReference>
<dbReference type="NCBIfam" id="TIGR01513">
    <property type="entry name" value="NAPRTase_put"/>
    <property type="match status" value="1"/>
</dbReference>
<dbReference type="InterPro" id="IPR007229">
    <property type="entry name" value="Nic_PRibTrfase-Fam"/>
</dbReference>
<dbReference type="FunFam" id="3.20.20.70:FF:000076">
    <property type="entry name" value="Nicotinate phosphoribosyltransferase"/>
    <property type="match status" value="1"/>
</dbReference>
<comment type="caution">
    <text evidence="12">The sequence shown here is derived from an EMBL/GenBank/DDBJ whole genome shotgun (WGS) entry which is preliminary data.</text>
</comment>
<dbReference type="GO" id="GO:0034355">
    <property type="term" value="P:NAD+ biosynthetic process via the salvage pathway"/>
    <property type="evidence" value="ECO:0007669"/>
    <property type="project" value="TreeGrafter"/>
</dbReference>
<evidence type="ECO:0000259" key="11">
    <source>
        <dbReference type="Pfam" id="PF17767"/>
    </source>
</evidence>
<dbReference type="InterPro" id="IPR040727">
    <property type="entry name" value="NAPRTase_N"/>
</dbReference>
<organism evidence="12">
    <name type="scientific">Campylobacter jejuni</name>
    <dbReference type="NCBI Taxonomy" id="197"/>
    <lineage>
        <taxon>Bacteria</taxon>
        <taxon>Pseudomonadati</taxon>
        <taxon>Campylobacterota</taxon>
        <taxon>Epsilonproteobacteria</taxon>
        <taxon>Campylobacterales</taxon>
        <taxon>Campylobacteraceae</taxon>
        <taxon>Campylobacter</taxon>
    </lineage>
</organism>
<keyword evidence="7 9" id="KW-0808">Transferase</keyword>
<dbReference type="PANTHER" id="PTHR11098">
    <property type="entry name" value="NICOTINATE PHOSPHORIBOSYLTRANSFERASE"/>
    <property type="match status" value="1"/>
</dbReference>
<dbReference type="SUPFAM" id="SSF51690">
    <property type="entry name" value="Nicotinate/Quinolinate PRTase C-terminal domain-like"/>
    <property type="match status" value="1"/>
</dbReference>
<comment type="PTM">
    <text evidence="9">Transiently phosphorylated on a His residue during the reaction cycle. Phosphorylation strongly increases the affinity for substrates and increases the rate of nicotinate D-ribonucleotide production. Dephosphorylation regenerates the low-affinity form of the enzyme, leading to product release.</text>
</comment>
<evidence type="ECO:0000256" key="8">
    <source>
        <dbReference type="ARBA" id="ARBA00048668"/>
    </source>
</evidence>
<feature type="domain" description="Nicotinate/nicotinamide phosphoribosyltransferase" evidence="10">
    <location>
        <begin position="91"/>
        <end position="207"/>
    </location>
</feature>